<dbReference type="PANTHER" id="PTHR31293">
    <property type="entry name" value="RNI-LIKE SUPERFAMILY PROTEIN"/>
    <property type="match status" value="1"/>
</dbReference>
<name>A0A2G5CL31_AQUCA</name>
<dbReference type="SUPFAM" id="SSF81383">
    <property type="entry name" value="F-box domain"/>
    <property type="match status" value="1"/>
</dbReference>
<protein>
    <recommendedName>
        <fullName evidence="1">F-box domain-containing protein</fullName>
    </recommendedName>
</protein>
<feature type="domain" description="F-box" evidence="1">
    <location>
        <begin position="3"/>
        <end position="51"/>
    </location>
</feature>
<organism evidence="2 3">
    <name type="scientific">Aquilegia coerulea</name>
    <name type="common">Rocky mountain columbine</name>
    <dbReference type="NCBI Taxonomy" id="218851"/>
    <lineage>
        <taxon>Eukaryota</taxon>
        <taxon>Viridiplantae</taxon>
        <taxon>Streptophyta</taxon>
        <taxon>Embryophyta</taxon>
        <taxon>Tracheophyta</taxon>
        <taxon>Spermatophyta</taxon>
        <taxon>Magnoliopsida</taxon>
        <taxon>Ranunculales</taxon>
        <taxon>Ranunculaceae</taxon>
        <taxon>Thalictroideae</taxon>
        <taxon>Aquilegia</taxon>
    </lineage>
</organism>
<dbReference type="SMART" id="SM00256">
    <property type="entry name" value="FBOX"/>
    <property type="match status" value="1"/>
</dbReference>
<dbReference type="Proteomes" id="UP000230069">
    <property type="component" value="Unassembled WGS sequence"/>
</dbReference>
<dbReference type="Pfam" id="PF00646">
    <property type="entry name" value="F-box"/>
    <property type="match status" value="1"/>
</dbReference>
<dbReference type="InParanoid" id="A0A2G5CL31"/>
<dbReference type="InterPro" id="IPR055411">
    <property type="entry name" value="LRR_FXL15/At3g58940/PEG3-like"/>
</dbReference>
<dbReference type="PANTHER" id="PTHR31293:SF12">
    <property type="entry name" value="RNI-LIKE SUPERFAMILY PROTEIN"/>
    <property type="match status" value="1"/>
</dbReference>
<dbReference type="Gene3D" id="3.80.10.10">
    <property type="entry name" value="Ribonuclease Inhibitor"/>
    <property type="match status" value="1"/>
</dbReference>
<evidence type="ECO:0000313" key="2">
    <source>
        <dbReference type="EMBL" id="PIA31991.1"/>
    </source>
</evidence>
<dbReference type="InterPro" id="IPR055294">
    <property type="entry name" value="FBL60-like"/>
</dbReference>
<keyword evidence="3" id="KW-1185">Reference proteome</keyword>
<dbReference type="PROSITE" id="PS50181">
    <property type="entry name" value="FBOX"/>
    <property type="match status" value="1"/>
</dbReference>
<dbReference type="InterPro" id="IPR032675">
    <property type="entry name" value="LRR_dom_sf"/>
</dbReference>
<dbReference type="FunCoup" id="A0A2G5CL31">
    <property type="interactions" value="179"/>
</dbReference>
<gene>
    <name evidence="2" type="ORF">AQUCO_04700101v1</name>
</gene>
<dbReference type="InterPro" id="IPR053781">
    <property type="entry name" value="F-box_AtFBL13-like"/>
</dbReference>
<evidence type="ECO:0000313" key="3">
    <source>
        <dbReference type="Proteomes" id="UP000230069"/>
    </source>
</evidence>
<dbReference type="CDD" id="cd22160">
    <property type="entry name" value="F-box_AtFBL13-like"/>
    <property type="match status" value="1"/>
</dbReference>
<dbReference type="InterPro" id="IPR036047">
    <property type="entry name" value="F-box-like_dom_sf"/>
</dbReference>
<dbReference type="EMBL" id="KZ305064">
    <property type="protein sequence ID" value="PIA31991.1"/>
    <property type="molecule type" value="Genomic_DNA"/>
</dbReference>
<sequence length="359" mass="41366">MDANKISSLPDDILVYILSFLGKKYVVSTSVLSTRWKYLWTSVPNLRFSEYSRGDPMIFKSFLDRVLRLLNVPYIHKCFLSLRNTHDTTQIHGWVATILAAKVQELNFKMSEGSPHVLPGSFFTCDSLKKLELKLDSVNIPTSMCFSSLKVLRLDNIRFLCDHSSQQVSLTFPVLDYFLLHECDWVNIKVVNIFAPKLKNFYLNDYANLRSNRHRDCEIKVYEESLVGLHLWTVLSYEISLYNIPSLVKASFDVPSSNLLVFSSLIELRIYIGCTPCIPECCNVTARQLVDLLCHLPTVSSFCFDNVSIETLVYKDDHALEAILLSVLPHLNWGYLLAFSSHFVDIKRDLSHHFEPFRY</sequence>
<evidence type="ECO:0000259" key="1">
    <source>
        <dbReference type="PROSITE" id="PS50181"/>
    </source>
</evidence>
<dbReference type="InterPro" id="IPR001810">
    <property type="entry name" value="F-box_dom"/>
</dbReference>
<accession>A0A2G5CL31</accession>
<proteinExistence type="predicted"/>
<dbReference type="STRING" id="218851.A0A2G5CL31"/>
<reference evidence="2 3" key="1">
    <citation type="submission" date="2017-09" db="EMBL/GenBank/DDBJ databases">
        <title>WGS assembly of Aquilegia coerulea Goldsmith.</title>
        <authorList>
            <person name="Hodges S."/>
            <person name="Kramer E."/>
            <person name="Nordborg M."/>
            <person name="Tomkins J."/>
            <person name="Borevitz J."/>
            <person name="Derieg N."/>
            <person name="Yan J."/>
            <person name="Mihaltcheva S."/>
            <person name="Hayes R.D."/>
            <person name="Rokhsar D."/>
        </authorList>
    </citation>
    <scope>NUCLEOTIDE SEQUENCE [LARGE SCALE GENOMIC DNA]</scope>
    <source>
        <strain evidence="3">cv. Goldsmith</strain>
    </source>
</reference>
<dbReference type="Pfam" id="PF24758">
    <property type="entry name" value="LRR_At5g56370"/>
    <property type="match status" value="1"/>
</dbReference>
<dbReference type="AlphaFoldDB" id="A0A2G5CL31"/>
<dbReference type="OrthoDB" id="1298252at2759"/>